<dbReference type="Proteomes" id="UP001595640">
    <property type="component" value="Unassembled WGS sequence"/>
</dbReference>
<proteinExistence type="predicted"/>
<feature type="chain" id="PRO_5046359083" evidence="6">
    <location>
        <begin position="23"/>
        <end position="250"/>
    </location>
</feature>
<evidence type="ECO:0000256" key="6">
    <source>
        <dbReference type="SAM" id="SignalP"/>
    </source>
</evidence>
<dbReference type="InterPro" id="IPR036328">
    <property type="entry name" value="MliC_sf"/>
</dbReference>
<keyword evidence="1 6" id="KW-0732">Signal</keyword>
<evidence type="ECO:0000313" key="9">
    <source>
        <dbReference type="Proteomes" id="UP001595640"/>
    </source>
</evidence>
<name>A0ABV7LXN8_9GAMM</name>
<dbReference type="EMBL" id="JBHRUH010000006">
    <property type="protein sequence ID" value="MFC3291145.1"/>
    <property type="molecule type" value="Genomic_DNA"/>
</dbReference>
<evidence type="ECO:0000256" key="4">
    <source>
        <dbReference type="ARBA" id="ARBA00023288"/>
    </source>
</evidence>
<keyword evidence="4" id="KW-0449">Lipoprotein</keyword>
<dbReference type="RefSeq" id="WP_019019977.1">
    <property type="nucleotide sequence ID" value="NZ_BMXD01000011.1"/>
</dbReference>
<dbReference type="Pfam" id="PF09864">
    <property type="entry name" value="MliC"/>
    <property type="match status" value="1"/>
</dbReference>
<protein>
    <submittedName>
        <fullName evidence="8">COG3650 family protein</fullName>
    </submittedName>
</protein>
<evidence type="ECO:0000256" key="2">
    <source>
        <dbReference type="ARBA" id="ARBA00023136"/>
    </source>
</evidence>
<dbReference type="PROSITE" id="PS51257">
    <property type="entry name" value="PROKAR_LIPOPROTEIN"/>
    <property type="match status" value="1"/>
</dbReference>
<dbReference type="Gene3D" id="2.40.128.200">
    <property type="match status" value="1"/>
</dbReference>
<feature type="signal peptide" evidence="6">
    <location>
        <begin position="1"/>
        <end position="22"/>
    </location>
</feature>
<keyword evidence="2" id="KW-0472">Membrane</keyword>
<keyword evidence="3" id="KW-0564">Palmitate</keyword>
<evidence type="ECO:0000313" key="8">
    <source>
        <dbReference type="EMBL" id="MFC3291145.1"/>
    </source>
</evidence>
<dbReference type="InterPro" id="IPR018660">
    <property type="entry name" value="MliC"/>
</dbReference>
<evidence type="ECO:0000256" key="1">
    <source>
        <dbReference type="ARBA" id="ARBA00022729"/>
    </source>
</evidence>
<feature type="region of interest" description="Disordered" evidence="5">
    <location>
        <begin position="20"/>
        <end position="49"/>
    </location>
</feature>
<keyword evidence="9" id="KW-1185">Reference proteome</keyword>
<evidence type="ECO:0000256" key="3">
    <source>
        <dbReference type="ARBA" id="ARBA00023139"/>
    </source>
</evidence>
<sequence>MRLIPLFAAMLTVAGCASQAPAPSTPPQVQDLNRAVTGPVDTSEPKPTSPLLPSAFFADGAPAFVAWRCTPAQDLVAALPEGELRLWSGQGFYRLDPAVVASGARYVKGDLSFWSKGNEAGVESASGQLECQRDVSRETITRETRPNSIFFAKGNEPGWMLMLDRQTSHLRLIADYGQQTLTLPYKIERLDNGQEAAVVLRSTQAGQPFQARLQAKACFDSMSGMPYPVQVTLQWQERTLRGCGQGVESL</sequence>
<dbReference type="SUPFAM" id="SSF141488">
    <property type="entry name" value="YdhA-like"/>
    <property type="match status" value="1"/>
</dbReference>
<evidence type="ECO:0000259" key="7">
    <source>
        <dbReference type="Pfam" id="PF09864"/>
    </source>
</evidence>
<comment type="caution">
    <text evidence="8">The sequence shown here is derived from an EMBL/GenBank/DDBJ whole genome shotgun (WGS) entry which is preliminary data.</text>
</comment>
<feature type="domain" description="C-type lysozyme inhibitor" evidence="7">
    <location>
        <begin position="67"/>
        <end position="124"/>
    </location>
</feature>
<evidence type="ECO:0000256" key="5">
    <source>
        <dbReference type="SAM" id="MobiDB-lite"/>
    </source>
</evidence>
<organism evidence="8 9">
    <name type="scientific">Modicisalibacter luteus</name>
    <dbReference type="NCBI Taxonomy" id="453962"/>
    <lineage>
        <taxon>Bacteria</taxon>
        <taxon>Pseudomonadati</taxon>
        <taxon>Pseudomonadota</taxon>
        <taxon>Gammaproteobacteria</taxon>
        <taxon>Oceanospirillales</taxon>
        <taxon>Halomonadaceae</taxon>
        <taxon>Modicisalibacter</taxon>
    </lineage>
</organism>
<gene>
    <name evidence="8" type="ORF">ACFOEI_03545</name>
</gene>
<accession>A0ABV7LXN8</accession>
<reference evidence="9" key="1">
    <citation type="journal article" date="2019" name="Int. J. Syst. Evol. Microbiol.">
        <title>The Global Catalogue of Microorganisms (GCM) 10K type strain sequencing project: providing services to taxonomists for standard genome sequencing and annotation.</title>
        <authorList>
            <consortium name="The Broad Institute Genomics Platform"/>
            <consortium name="The Broad Institute Genome Sequencing Center for Infectious Disease"/>
            <person name="Wu L."/>
            <person name="Ma J."/>
        </authorList>
    </citation>
    <scope>NUCLEOTIDE SEQUENCE [LARGE SCALE GENOMIC DNA]</scope>
    <source>
        <strain evidence="9">KCTC 12847</strain>
    </source>
</reference>